<sequence>MFANAQFGGMDLGFPDVCKTPIPPIPYPNIALGPLTIPIAFNVLAGGGPWHNLMSVRPLTMGDTPGIGLGLVSQTVMSRQQHVTGAFTVIVRGTPSTRVTSIGPANLINCPLSCRIVPSQLKVLVCAP</sequence>
<reference evidence="1 2" key="1">
    <citation type="submission" date="2017-05" db="EMBL/GenBank/DDBJ databases">
        <title>Complete and WGS of Bordetella genogroups.</title>
        <authorList>
            <person name="Spilker T."/>
            <person name="LiPuma J."/>
        </authorList>
    </citation>
    <scope>NUCLEOTIDE SEQUENCE [LARGE SCALE GENOMIC DNA]</scope>
    <source>
        <strain evidence="1 2">AU9919</strain>
    </source>
</reference>
<proteinExistence type="predicted"/>
<keyword evidence="2" id="KW-1185">Reference proteome</keyword>
<evidence type="ECO:0000313" key="2">
    <source>
        <dbReference type="Proteomes" id="UP000216885"/>
    </source>
</evidence>
<accession>A0A261U5Q0</accession>
<comment type="caution">
    <text evidence="1">The sequence shown here is derived from an EMBL/GenBank/DDBJ whole genome shotgun (WGS) entry which is preliminary data.</text>
</comment>
<gene>
    <name evidence="1" type="ORF">CAL20_14230</name>
</gene>
<evidence type="ECO:0000313" key="1">
    <source>
        <dbReference type="EMBL" id="OZI56570.1"/>
    </source>
</evidence>
<protein>
    <submittedName>
        <fullName evidence="1">Type VI secretion protein</fullName>
    </submittedName>
</protein>
<name>A0A261U5Q0_9BORD</name>
<dbReference type="EMBL" id="NEVQ01000013">
    <property type="protein sequence ID" value="OZI56570.1"/>
    <property type="molecule type" value="Genomic_DNA"/>
</dbReference>
<dbReference type="Pfam" id="PF13665">
    <property type="entry name" value="Tox-PAAR-like"/>
    <property type="match status" value="1"/>
</dbReference>
<dbReference type="RefSeq" id="WP_094838170.1">
    <property type="nucleotide sequence ID" value="NZ_NEVQ01000013.1"/>
</dbReference>
<dbReference type="AlphaFoldDB" id="A0A261U5Q0"/>
<organism evidence="1 2">
    <name type="scientific">Bordetella genomosp. 4</name>
    <dbReference type="NCBI Taxonomy" id="463044"/>
    <lineage>
        <taxon>Bacteria</taxon>
        <taxon>Pseudomonadati</taxon>
        <taxon>Pseudomonadota</taxon>
        <taxon>Betaproteobacteria</taxon>
        <taxon>Burkholderiales</taxon>
        <taxon>Alcaligenaceae</taxon>
        <taxon>Bordetella</taxon>
    </lineage>
</organism>
<dbReference type="Proteomes" id="UP000216885">
    <property type="component" value="Unassembled WGS sequence"/>
</dbReference>